<comment type="caution">
    <text evidence="7">The sequence shown here is derived from an EMBL/GenBank/DDBJ whole genome shotgun (WGS) entry which is preliminary data.</text>
</comment>
<keyword evidence="3 6" id="KW-0812">Transmembrane</keyword>
<evidence type="ECO:0000313" key="7">
    <source>
        <dbReference type="EMBL" id="KAJ7386608.1"/>
    </source>
</evidence>
<proteinExistence type="inferred from homology"/>
<organism evidence="7 8">
    <name type="scientific">Desmophyllum pertusum</name>
    <dbReference type="NCBI Taxonomy" id="174260"/>
    <lineage>
        <taxon>Eukaryota</taxon>
        <taxon>Metazoa</taxon>
        <taxon>Cnidaria</taxon>
        <taxon>Anthozoa</taxon>
        <taxon>Hexacorallia</taxon>
        <taxon>Scleractinia</taxon>
        <taxon>Caryophylliina</taxon>
        <taxon>Caryophylliidae</taxon>
        <taxon>Desmophyllum</taxon>
    </lineage>
</organism>
<evidence type="ECO:0000256" key="4">
    <source>
        <dbReference type="ARBA" id="ARBA00022989"/>
    </source>
</evidence>
<dbReference type="GO" id="GO:0016020">
    <property type="term" value="C:membrane"/>
    <property type="evidence" value="ECO:0007669"/>
    <property type="project" value="UniProtKB-SubCell"/>
</dbReference>
<sequence length="120" mass="14052">MPSKRTHCQWNMQLEKVFELEDLSRNTGSSDRHYKSSLRGPSSGVRPVLEWYWRVWMLPSCLRITAVLLFLLSVTLVWSEVTFFNVQPVLSIIAQMIHSASEGYYYFYVEVCTLRENSLP</sequence>
<dbReference type="Pfam" id="PF04791">
    <property type="entry name" value="LMBR1"/>
    <property type="match status" value="1"/>
</dbReference>
<dbReference type="InterPro" id="IPR006876">
    <property type="entry name" value="LMBR1-like_membr_prot"/>
</dbReference>
<dbReference type="InterPro" id="IPR051584">
    <property type="entry name" value="GPCR-associated_LMBR1"/>
</dbReference>
<name>A0A9X0D5N3_9CNID</name>
<keyword evidence="8" id="KW-1185">Reference proteome</keyword>
<reference evidence="7" key="1">
    <citation type="submission" date="2023-01" db="EMBL/GenBank/DDBJ databases">
        <title>Genome assembly of the deep-sea coral Lophelia pertusa.</title>
        <authorList>
            <person name="Herrera S."/>
            <person name="Cordes E."/>
        </authorList>
    </citation>
    <scope>NUCLEOTIDE SEQUENCE</scope>
    <source>
        <strain evidence="7">USNM1676648</strain>
        <tissue evidence="7">Polyp</tissue>
    </source>
</reference>
<accession>A0A9X0D5N3</accession>
<feature type="transmembrane region" description="Helical" evidence="6">
    <location>
        <begin position="56"/>
        <end position="78"/>
    </location>
</feature>
<dbReference type="Proteomes" id="UP001163046">
    <property type="component" value="Unassembled WGS sequence"/>
</dbReference>
<evidence type="ECO:0000256" key="6">
    <source>
        <dbReference type="SAM" id="Phobius"/>
    </source>
</evidence>
<dbReference type="PANTHER" id="PTHR21355:SF0">
    <property type="entry name" value="G-PROTEIN COUPLED RECEPTOR-ASSOCIATED PROTEIN LMBRD2"/>
    <property type="match status" value="1"/>
</dbReference>
<dbReference type="PANTHER" id="PTHR21355">
    <property type="entry name" value="G-PROTEIN COUPLED RECEPTOR-ASSOCIATED PROTEIN LMBRD2"/>
    <property type="match status" value="1"/>
</dbReference>
<evidence type="ECO:0000256" key="5">
    <source>
        <dbReference type="ARBA" id="ARBA00023136"/>
    </source>
</evidence>
<keyword evidence="4 6" id="KW-1133">Transmembrane helix</keyword>
<dbReference type="EMBL" id="MU825876">
    <property type="protein sequence ID" value="KAJ7386608.1"/>
    <property type="molecule type" value="Genomic_DNA"/>
</dbReference>
<evidence type="ECO:0000256" key="1">
    <source>
        <dbReference type="ARBA" id="ARBA00004141"/>
    </source>
</evidence>
<protein>
    <submittedName>
        <fullName evidence="7">LMBR1 domain-containing protein 2</fullName>
    </submittedName>
</protein>
<comment type="similarity">
    <text evidence="2">Belongs to the LIMR family.</text>
</comment>
<dbReference type="AlphaFoldDB" id="A0A9X0D5N3"/>
<dbReference type="OrthoDB" id="203099at2759"/>
<evidence type="ECO:0000256" key="3">
    <source>
        <dbReference type="ARBA" id="ARBA00022692"/>
    </source>
</evidence>
<evidence type="ECO:0000313" key="8">
    <source>
        <dbReference type="Proteomes" id="UP001163046"/>
    </source>
</evidence>
<keyword evidence="5 6" id="KW-0472">Membrane</keyword>
<evidence type="ECO:0000256" key="2">
    <source>
        <dbReference type="ARBA" id="ARBA00010487"/>
    </source>
</evidence>
<gene>
    <name evidence="7" type="primary">LMBRD2_2</name>
    <name evidence="7" type="ORF">OS493_008757</name>
</gene>
<comment type="subcellular location">
    <subcellularLocation>
        <location evidence="1">Membrane</location>
        <topology evidence="1">Multi-pass membrane protein</topology>
    </subcellularLocation>
</comment>